<dbReference type="Pfam" id="PF01315">
    <property type="entry name" value="Ald_Xan_dh_C"/>
    <property type="match status" value="1"/>
</dbReference>
<accession>A0ABT8FMT3</accession>
<keyword evidence="5" id="KW-1185">Reference proteome</keyword>
<evidence type="ECO:0000313" key="5">
    <source>
        <dbReference type="Proteomes" id="UP001168620"/>
    </source>
</evidence>
<dbReference type="InterPro" id="IPR016208">
    <property type="entry name" value="Ald_Oxase/xanthine_DH-like"/>
</dbReference>
<organism evidence="4 5">
    <name type="scientific">Nocardioides oceani</name>
    <dbReference type="NCBI Taxonomy" id="3058369"/>
    <lineage>
        <taxon>Bacteria</taxon>
        <taxon>Bacillati</taxon>
        <taxon>Actinomycetota</taxon>
        <taxon>Actinomycetes</taxon>
        <taxon>Propionibacteriales</taxon>
        <taxon>Nocardioidaceae</taxon>
        <taxon>Nocardioides</taxon>
    </lineage>
</organism>
<protein>
    <submittedName>
        <fullName evidence="4">Xanthine dehydrogenase family protein molybdopterin-binding subunit</fullName>
    </submittedName>
</protein>
<keyword evidence="1" id="KW-0500">Molybdenum</keyword>
<evidence type="ECO:0000256" key="2">
    <source>
        <dbReference type="ARBA" id="ARBA00023002"/>
    </source>
</evidence>
<dbReference type="InterPro" id="IPR036856">
    <property type="entry name" value="Ald_Oxase/Xan_DH_a/b_sf"/>
</dbReference>
<dbReference type="Gene3D" id="3.90.1170.50">
    <property type="entry name" value="Aldehyde oxidase/xanthine dehydrogenase, a/b hammerhead"/>
    <property type="match status" value="1"/>
</dbReference>
<dbReference type="PANTHER" id="PTHR11908:SF132">
    <property type="entry name" value="ALDEHYDE OXIDASE 1-RELATED"/>
    <property type="match status" value="1"/>
</dbReference>
<dbReference type="SUPFAM" id="SSF54665">
    <property type="entry name" value="CO dehydrogenase molybdoprotein N-domain-like"/>
    <property type="match status" value="1"/>
</dbReference>
<dbReference type="PANTHER" id="PTHR11908">
    <property type="entry name" value="XANTHINE DEHYDROGENASE"/>
    <property type="match status" value="1"/>
</dbReference>
<dbReference type="Proteomes" id="UP001168620">
    <property type="component" value="Unassembled WGS sequence"/>
</dbReference>
<feature type="non-terminal residue" evidence="4">
    <location>
        <position position="1"/>
    </location>
</feature>
<comment type="caution">
    <text evidence="4">The sequence shown here is derived from an EMBL/GenBank/DDBJ whole genome shotgun (WGS) entry which is preliminary data.</text>
</comment>
<feature type="non-terminal residue" evidence="4">
    <location>
        <position position="91"/>
    </location>
</feature>
<evidence type="ECO:0000313" key="4">
    <source>
        <dbReference type="EMBL" id="MDN4175973.1"/>
    </source>
</evidence>
<dbReference type="EMBL" id="JAUHJQ010000167">
    <property type="protein sequence ID" value="MDN4175973.1"/>
    <property type="molecule type" value="Genomic_DNA"/>
</dbReference>
<reference evidence="4" key="1">
    <citation type="submission" date="2023-06" db="EMBL/GenBank/DDBJ databases">
        <title>Draft genome sequence of Nocardioides sp. SOB77.</title>
        <authorList>
            <person name="Zhang G."/>
        </authorList>
    </citation>
    <scope>NUCLEOTIDE SEQUENCE</scope>
    <source>
        <strain evidence="4">SOB77</strain>
    </source>
</reference>
<gene>
    <name evidence="4" type="ORF">QWY28_23715</name>
</gene>
<evidence type="ECO:0000256" key="1">
    <source>
        <dbReference type="ARBA" id="ARBA00022505"/>
    </source>
</evidence>
<evidence type="ECO:0000259" key="3">
    <source>
        <dbReference type="SMART" id="SM01008"/>
    </source>
</evidence>
<feature type="domain" description="Aldehyde oxidase/xanthine dehydrogenase a/b hammerhead" evidence="3">
    <location>
        <begin position="1"/>
        <end position="90"/>
    </location>
</feature>
<dbReference type="InterPro" id="IPR000674">
    <property type="entry name" value="Ald_Oxase/Xan_DH_a/b"/>
</dbReference>
<name>A0ABT8FMT3_9ACTN</name>
<sequence>RADRAHARIVKVNIEAARKQPGVLDIVTGADVAAAGWKAPPVMAFFKGVGGSSLRVPFRAAIAHDRVRFVGEPVALVVADTEHHAQDAAEL</sequence>
<keyword evidence="2" id="KW-0560">Oxidoreductase</keyword>
<dbReference type="SMART" id="SM01008">
    <property type="entry name" value="Ald_Xan_dh_C"/>
    <property type="match status" value="1"/>
</dbReference>
<proteinExistence type="predicted"/>